<sequence>QYPEEISGVTVENFLRTSKMAVTGENIPI</sequence>
<comment type="caution">
    <text evidence="1">The sequence shown here is derived from an EMBL/GenBank/DDBJ whole genome shotgun (WGS) entry which is preliminary data.</text>
</comment>
<evidence type="ECO:0000313" key="2">
    <source>
        <dbReference type="Proteomes" id="UP001206983"/>
    </source>
</evidence>
<name>A0AAE3KYM8_9EURY</name>
<evidence type="ECO:0000313" key="1">
    <source>
        <dbReference type="EMBL" id="MCQ6963921.1"/>
    </source>
</evidence>
<accession>A0AAE3KYM8</accession>
<gene>
    <name evidence="1" type="ORF">PV02_12755</name>
</gene>
<keyword evidence="2" id="KW-1185">Reference proteome</keyword>
<feature type="non-terminal residue" evidence="1">
    <location>
        <position position="1"/>
    </location>
</feature>
<dbReference type="EMBL" id="JTEO01000044">
    <property type="protein sequence ID" value="MCQ6963921.1"/>
    <property type="molecule type" value="Genomic_DNA"/>
</dbReference>
<reference evidence="1 2" key="1">
    <citation type="journal article" date="2011" name="Appl. Environ. Microbiol.">
        <title>Methanogenic archaea isolated from Taiwan's Chelungpu fault.</title>
        <authorList>
            <person name="Wu S.Y."/>
            <person name="Lai M.C."/>
        </authorList>
    </citation>
    <scope>NUCLEOTIDE SEQUENCE [LARGE SCALE GENOMIC DNA]</scope>
    <source>
        <strain evidence="1 2">St545Mb</strain>
    </source>
</reference>
<proteinExistence type="predicted"/>
<organism evidence="1 2">
    <name type="scientific">Methanolobus chelungpuianus</name>
    <dbReference type="NCBI Taxonomy" id="502115"/>
    <lineage>
        <taxon>Archaea</taxon>
        <taxon>Methanobacteriati</taxon>
        <taxon>Methanobacteriota</taxon>
        <taxon>Stenosarchaea group</taxon>
        <taxon>Methanomicrobia</taxon>
        <taxon>Methanosarcinales</taxon>
        <taxon>Methanosarcinaceae</taxon>
        <taxon>Methanolobus</taxon>
    </lineage>
</organism>
<protein>
    <submittedName>
        <fullName evidence="1">Uncharacterized protein</fullName>
    </submittedName>
</protein>
<dbReference type="Gene3D" id="6.10.330.10">
    <property type="match status" value="1"/>
</dbReference>
<feature type="non-terminal residue" evidence="1">
    <location>
        <position position="29"/>
    </location>
</feature>
<dbReference type="Proteomes" id="UP001206983">
    <property type="component" value="Unassembled WGS sequence"/>
</dbReference>
<dbReference type="AlphaFoldDB" id="A0AAE3KYM8"/>